<feature type="compositionally biased region" description="Polar residues" evidence="1">
    <location>
        <begin position="84"/>
        <end position="105"/>
    </location>
</feature>
<keyword evidence="2" id="KW-0732">Signal</keyword>
<gene>
    <name evidence="3" type="ORF">DAPPPG734_18525</name>
</gene>
<dbReference type="RefSeq" id="WP_031592657.1">
    <property type="nucleotide sequence ID" value="NZ_JNVA01000034.1"/>
</dbReference>
<sequence>MRRNNPAGLCLLSWLLVNAASSTAAGSDPLPPNVTLGELESAQAQNLLLEQKVQTARLQQQLRESQTTVPSALAQSAVVPPLTSYPSAGQMPASQAQAKDSGSAAATQPASIRLVEIYGSPGKLRARLQLPSGGIAEVVKGDPIPGTSTRVTAVTETVVRLSDDTELSF</sequence>
<accession>A0AAN2FFM1</accession>
<evidence type="ECO:0000313" key="4">
    <source>
        <dbReference type="Proteomes" id="UP001158961"/>
    </source>
</evidence>
<reference evidence="3" key="1">
    <citation type="submission" date="2022-05" db="EMBL/GenBank/DDBJ databases">
        <authorList>
            <person name="Pothier F. J."/>
        </authorList>
    </citation>
    <scope>NUCLEOTIDE SEQUENCE</scope>
    <source>
        <strain evidence="3">DAPP-PG734</strain>
    </source>
</reference>
<proteinExistence type="predicted"/>
<evidence type="ECO:0000256" key="2">
    <source>
        <dbReference type="SAM" id="SignalP"/>
    </source>
</evidence>
<evidence type="ECO:0000313" key="3">
    <source>
        <dbReference type="EMBL" id="CAH6334853.1"/>
    </source>
</evidence>
<dbReference type="InterPro" id="IPR022753">
    <property type="entry name" value="T4SS_pilus_biogen_PilP"/>
</dbReference>
<dbReference type="EMBL" id="OW970315">
    <property type="protein sequence ID" value="CAH6334853.1"/>
    <property type="molecule type" value="Genomic_DNA"/>
</dbReference>
<dbReference type="AlphaFoldDB" id="A0AAN2FFM1"/>
<protein>
    <submittedName>
        <fullName evidence="3">Type IV pilus biogenesis protein PilP</fullName>
    </submittedName>
</protein>
<dbReference type="NCBIfam" id="TIGR03021">
    <property type="entry name" value="pilP_fam"/>
    <property type="match status" value="1"/>
</dbReference>
<feature type="signal peptide" evidence="2">
    <location>
        <begin position="1"/>
        <end position="24"/>
    </location>
</feature>
<organism evidence="3 4">
    <name type="scientific">Enterobacter agglomerans</name>
    <name type="common">Erwinia herbicola</name>
    <name type="synonym">Pantoea agglomerans</name>
    <dbReference type="NCBI Taxonomy" id="549"/>
    <lineage>
        <taxon>Bacteria</taxon>
        <taxon>Pseudomonadati</taxon>
        <taxon>Pseudomonadota</taxon>
        <taxon>Gammaproteobacteria</taxon>
        <taxon>Enterobacterales</taxon>
        <taxon>Erwiniaceae</taxon>
        <taxon>Pantoea</taxon>
        <taxon>Pantoea agglomerans group</taxon>
    </lineage>
</organism>
<dbReference type="Proteomes" id="UP001158961">
    <property type="component" value="Chromosome"/>
</dbReference>
<evidence type="ECO:0000256" key="1">
    <source>
        <dbReference type="SAM" id="MobiDB-lite"/>
    </source>
</evidence>
<feature type="region of interest" description="Disordered" evidence="1">
    <location>
        <begin position="83"/>
        <end position="105"/>
    </location>
</feature>
<name>A0AAN2FFM1_ENTAG</name>
<feature type="chain" id="PRO_5042985472" evidence="2">
    <location>
        <begin position="25"/>
        <end position="169"/>
    </location>
</feature>